<dbReference type="SMART" id="SM01012">
    <property type="entry name" value="ANTAR"/>
    <property type="match status" value="1"/>
</dbReference>
<dbReference type="SUPFAM" id="SSF52172">
    <property type="entry name" value="CheY-like"/>
    <property type="match status" value="1"/>
</dbReference>
<dbReference type="Pfam" id="PF03861">
    <property type="entry name" value="ANTAR"/>
    <property type="match status" value="1"/>
</dbReference>
<dbReference type="InterPro" id="IPR005561">
    <property type="entry name" value="ANTAR"/>
</dbReference>
<keyword evidence="4" id="KW-1185">Reference proteome</keyword>
<dbReference type="EMBL" id="SMMX01000003">
    <property type="protein sequence ID" value="TDA22671.1"/>
    <property type="molecule type" value="Genomic_DNA"/>
</dbReference>
<proteinExistence type="predicted"/>
<dbReference type="GO" id="GO:0003723">
    <property type="term" value="F:RNA binding"/>
    <property type="evidence" value="ECO:0007669"/>
    <property type="project" value="InterPro"/>
</dbReference>
<feature type="region of interest" description="Disordered" evidence="1">
    <location>
        <begin position="115"/>
        <end position="137"/>
    </location>
</feature>
<dbReference type="InterPro" id="IPR011006">
    <property type="entry name" value="CheY-like_superfamily"/>
</dbReference>
<protein>
    <submittedName>
        <fullName evidence="3">ANTAR domain-containing protein</fullName>
    </submittedName>
</protein>
<evidence type="ECO:0000313" key="4">
    <source>
        <dbReference type="Proteomes" id="UP000295710"/>
    </source>
</evidence>
<comment type="caution">
    <text evidence="3">The sequence shown here is derived from an EMBL/GenBank/DDBJ whole genome shotgun (WGS) entry which is preliminary data.</text>
</comment>
<name>A0A4R4FGQ3_9FIRM</name>
<evidence type="ECO:0000256" key="1">
    <source>
        <dbReference type="SAM" id="MobiDB-lite"/>
    </source>
</evidence>
<dbReference type="AlphaFoldDB" id="A0A4R4FGQ3"/>
<gene>
    <name evidence="3" type="ORF">E1963_04510</name>
</gene>
<dbReference type="PROSITE" id="PS50921">
    <property type="entry name" value="ANTAR"/>
    <property type="match status" value="1"/>
</dbReference>
<evidence type="ECO:0000259" key="2">
    <source>
        <dbReference type="PROSITE" id="PS50921"/>
    </source>
</evidence>
<dbReference type="Proteomes" id="UP000295710">
    <property type="component" value="Unassembled WGS sequence"/>
</dbReference>
<dbReference type="Gene3D" id="1.10.10.10">
    <property type="entry name" value="Winged helix-like DNA-binding domain superfamily/Winged helix DNA-binding domain"/>
    <property type="match status" value="1"/>
</dbReference>
<accession>A0A4R4FGQ3</accession>
<feature type="domain" description="ANTAR" evidence="2">
    <location>
        <begin position="116"/>
        <end position="177"/>
    </location>
</feature>
<evidence type="ECO:0000313" key="3">
    <source>
        <dbReference type="EMBL" id="TDA22671.1"/>
    </source>
</evidence>
<organism evidence="3 4">
    <name type="scientific">Extibacter muris</name>
    <dbReference type="NCBI Taxonomy" id="1796622"/>
    <lineage>
        <taxon>Bacteria</taxon>
        <taxon>Bacillati</taxon>
        <taxon>Bacillota</taxon>
        <taxon>Clostridia</taxon>
        <taxon>Lachnospirales</taxon>
        <taxon>Lachnospiraceae</taxon>
        <taxon>Extibacter</taxon>
    </lineage>
</organism>
<reference evidence="3 4" key="1">
    <citation type="journal article" date="2016" name="Nat. Microbiol.">
        <title>The Mouse Intestinal Bacterial Collection (miBC) provides host-specific insight into cultured diversity and functional potential of the gut microbiota.</title>
        <authorList>
            <person name="Lagkouvardos I."/>
            <person name="Pukall R."/>
            <person name="Abt B."/>
            <person name="Foesel B.U."/>
            <person name="Meier-Kolthoff J.P."/>
            <person name="Kumar N."/>
            <person name="Bresciani A."/>
            <person name="Martinez I."/>
            <person name="Just S."/>
            <person name="Ziegler C."/>
            <person name="Brugiroux S."/>
            <person name="Garzetti D."/>
            <person name="Wenning M."/>
            <person name="Bui T.P."/>
            <person name="Wang J."/>
            <person name="Hugenholtz F."/>
            <person name="Plugge C.M."/>
            <person name="Peterson D.A."/>
            <person name="Hornef M.W."/>
            <person name="Baines J.F."/>
            <person name="Smidt H."/>
            <person name="Walter J."/>
            <person name="Kristiansen K."/>
            <person name="Nielsen H.B."/>
            <person name="Haller D."/>
            <person name="Overmann J."/>
            <person name="Stecher B."/>
            <person name="Clavel T."/>
        </authorList>
    </citation>
    <scope>NUCLEOTIDE SEQUENCE [LARGE SCALE GENOMIC DNA]</scope>
    <source>
        <strain evidence="3 4">DSM 28560</strain>
    </source>
</reference>
<feature type="compositionally biased region" description="Basic residues" evidence="1">
    <location>
        <begin position="115"/>
        <end position="125"/>
    </location>
</feature>
<dbReference type="RefSeq" id="WP_132275771.1">
    <property type="nucleotide sequence ID" value="NZ_JAOBST010000021.1"/>
</dbReference>
<dbReference type="InterPro" id="IPR036388">
    <property type="entry name" value="WH-like_DNA-bd_sf"/>
</dbReference>
<sequence length="182" mass="20544">MVGIIVVFPNRDNAANIRNLLARQGMAVTGACTTGAQAMNYADTVDEGIVVCGYKLKDMLYSELREYLPADFEMLLIASPDKWSSGLAEGVVGLDMPIKVYDLMNTVEMMLQNMNRRRRKRRQERKGRSPDQQQAIQKAKQLLMERNNMSEGEAHRYLQKNSMDSGTNMVETAEMVLSIMAE</sequence>